<evidence type="ECO:0000313" key="2">
    <source>
        <dbReference type="Proteomes" id="UP000790377"/>
    </source>
</evidence>
<keyword evidence="2" id="KW-1185">Reference proteome</keyword>
<accession>A0ACB8ACC8</accession>
<name>A0ACB8ACC8_9AGAM</name>
<dbReference type="EMBL" id="MU267701">
    <property type="protein sequence ID" value="KAH7910747.1"/>
    <property type="molecule type" value="Genomic_DNA"/>
</dbReference>
<gene>
    <name evidence="1" type="ORF">BJ138DRAFT_1008067</name>
</gene>
<sequence>MLSISLIDVGLAGAGLYLVNRFLTKSSAPVPPGPSGWPIIGNLLDMPTGDPWITYSNWAKQYGNITSVELFGRRFIFLNSPKVAADLFDKKGAMYADRPQLPMACGLSGWGDALIFLSPGDKFRRYRKNISRVIGKGPVRAFHSAEEVETRRFLRAVLKSPNDLMAHIRRTAGAVILKISHGYQVQDDNDPFVNRAEKGMTLFGQLIKPGNFLVDIIPALKYVPDWFPGAGFKQFAKASEEVVAELVEIPHEFVKEQMAAGVAPNSLTSHLLGDDDLDAEQEHSIKWSAFSMYTGKYDRNTVSSIYGFFLAMTLYPEVQAKAQAELDSVVGPDRLPTLEDLPALPYIAALCKEVLRWNVVTPLTSYHVSTQDDIYEGYLIPKGSYVFANIWHLLNDEQTYPNPKEFNPERFMGPNPQADPRDPCFGYGRRICPGLHLAQASIFISCAMSLAVFNIRKAVENGVEITPEVKYGDGAICHPLPFKCSITPRSAKAEGLIVAG</sequence>
<comment type="caution">
    <text evidence="1">The sequence shown here is derived from an EMBL/GenBank/DDBJ whole genome shotgun (WGS) entry which is preliminary data.</text>
</comment>
<dbReference type="Proteomes" id="UP000790377">
    <property type="component" value="Unassembled WGS sequence"/>
</dbReference>
<evidence type="ECO:0000313" key="1">
    <source>
        <dbReference type="EMBL" id="KAH7910747.1"/>
    </source>
</evidence>
<reference evidence="1" key="1">
    <citation type="journal article" date="2021" name="New Phytol.">
        <title>Evolutionary innovations through gain and loss of genes in the ectomycorrhizal Boletales.</title>
        <authorList>
            <person name="Wu G."/>
            <person name="Miyauchi S."/>
            <person name="Morin E."/>
            <person name="Kuo A."/>
            <person name="Drula E."/>
            <person name="Varga T."/>
            <person name="Kohler A."/>
            <person name="Feng B."/>
            <person name="Cao Y."/>
            <person name="Lipzen A."/>
            <person name="Daum C."/>
            <person name="Hundley H."/>
            <person name="Pangilinan J."/>
            <person name="Johnson J."/>
            <person name="Barry K."/>
            <person name="LaButti K."/>
            <person name="Ng V."/>
            <person name="Ahrendt S."/>
            <person name="Min B."/>
            <person name="Choi I.G."/>
            <person name="Park H."/>
            <person name="Plett J.M."/>
            <person name="Magnuson J."/>
            <person name="Spatafora J.W."/>
            <person name="Nagy L.G."/>
            <person name="Henrissat B."/>
            <person name="Grigoriev I.V."/>
            <person name="Yang Z.L."/>
            <person name="Xu J."/>
            <person name="Martin F.M."/>
        </authorList>
    </citation>
    <scope>NUCLEOTIDE SEQUENCE</scope>
    <source>
        <strain evidence="1">ATCC 28755</strain>
    </source>
</reference>
<organism evidence="1 2">
    <name type="scientific">Hygrophoropsis aurantiaca</name>
    <dbReference type="NCBI Taxonomy" id="72124"/>
    <lineage>
        <taxon>Eukaryota</taxon>
        <taxon>Fungi</taxon>
        <taxon>Dikarya</taxon>
        <taxon>Basidiomycota</taxon>
        <taxon>Agaricomycotina</taxon>
        <taxon>Agaricomycetes</taxon>
        <taxon>Agaricomycetidae</taxon>
        <taxon>Boletales</taxon>
        <taxon>Coniophorineae</taxon>
        <taxon>Hygrophoropsidaceae</taxon>
        <taxon>Hygrophoropsis</taxon>
    </lineage>
</organism>
<protein>
    <submittedName>
        <fullName evidence="1">Cytochrome P450</fullName>
    </submittedName>
</protein>
<proteinExistence type="predicted"/>